<comment type="caution">
    <text evidence="1">The sequence shown here is derived from an EMBL/GenBank/DDBJ whole genome shotgun (WGS) entry which is preliminary data.</text>
</comment>
<dbReference type="Proteomes" id="UP000805193">
    <property type="component" value="Unassembled WGS sequence"/>
</dbReference>
<sequence length="115" mass="12684">MGIRSTPTTTLSNSSEAGQNEQEKRQRSSSGRQRRCFHPPHLSGIPRQGLPDTKAGRLLAAPAESGRAREGTDLGNSQEEETRTSVAHERPKRPSGDHDGRWNRSAQMGWESAHE</sequence>
<name>A0AC60QIA7_IXOPE</name>
<accession>A0AC60QIA7</accession>
<dbReference type="EMBL" id="JABSTQ010009073">
    <property type="protein sequence ID" value="KAG0433234.1"/>
    <property type="molecule type" value="Genomic_DNA"/>
</dbReference>
<evidence type="ECO:0000313" key="1">
    <source>
        <dbReference type="EMBL" id="KAG0433234.1"/>
    </source>
</evidence>
<proteinExistence type="predicted"/>
<protein>
    <submittedName>
        <fullName evidence="1">Uncharacterized protein</fullName>
    </submittedName>
</protein>
<keyword evidence="2" id="KW-1185">Reference proteome</keyword>
<gene>
    <name evidence="1" type="ORF">HPB47_020085</name>
</gene>
<organism evidence="1 2">
    <name type="scientific">Ixodes persulcatus</name>
    <name type="common">Taiga tick</name>
    <dbReference type="NCBI Taxonomy" id="34615"/>
    <lineage>
        <taxon>Eukaryota</taxon>
        <taxon>Metazoa</taxon>
        <taxon>Ecdysozoa</taxon>
        <taxon>Arthropoda</taxon>
        <taxon>Chelicerata</taxon>
        <taxon>Arachnida</taxon>
        <taxon>Acari</taxon>
        <taxon>Parasitiformes</taxon>
        <taxon>Ixodida</taxon>
        <taxon>Ixodoidea</taxon>
        <taxon>Ixodidae</taxon>
        <taxon>Ixodinae</taxon>
        <taxon>Ixodes</taxon>
    </lineage>
</organism>
<evidence type="ECO:0000313" key="2">
    <source>
        <dbReference type="Proteomes" id="UP000805193"/>
    </source>
</evidence>
<reference evidence="1 2" key="1">
    <citation type="journal article" date="2020" name="Cell">
        <title>Large-Scale Comparative Analyses of Tick Genomes Elucidate Their Genetic Diversity and Vector Capacities.</title>
        <authorList>
            <consortium name="Tick Genome and Microbiome Consortium (TIGMIC)"/>
            <person name="Jia N."/>
            <person name="Wang J."/>
            <person name="Shi W."/>
            <person name="Du L."/>
            <person name="Sun Y."/>
            <person name="Zhan W."/>
            <person name="Jiang J.F."/>
            <person name="Wang Q."/>
            <person name="Zhang B."/>
            <person name="Ji P."/>
            <person name="Bell-Sakyi L."/>
            <person name="Cui X.M."/>
            <person name="Yuan T.T."/>
            <person name="Jiang B.G."/>
            <person name="Yang W.F."/>
            <person name="Lam T.T."/>
            <person name="Chang Q.C."/>
            <person name="Ding S.J."/>
            <person name="Wang X.J."/>
            <person name="Zhu J.G."/>
            <person name="Ruan X.D."/>
            <person name="Zhao L."/>
            <person name="Wei J.T."/>
            <person name="Ye R.Z."/>
            <person name="Que T.C."/>
            <person name="Du C.H."/>
            <person name="Zhou Y.H."/>
            <person name="Cheng J.X."/>
            <person name="Dai P.F."/>
            <person name="Guo W.B."/>
            <person name="Han X.H."/>
            <person name="Huang E.J."/>
            <person name="Li L.F."/>
            <person name="Wei W."/>
            <person name="Gao Y.C."/>
            <person name="Liu J.Z."/>
            <person name="Shao H.Z."/>
            <person name="Wang X."/>
            <person name="Wang C.C."/>
            <person name="Yang T.C."/>
            <person name="Huo Q.B."/>
            <person name="Li W."/>
            <person name="Chen H.Y."/>
            <person name="Chen S.E."/>
            <person name="Zhou L.G."/>
            <person name="Ni X.B."/>
            <person name="Tian J.H."/>
            <person name="Sheng Y."/>
            <person name="Liu T."/>
            <person name="Pan Y.S."/>
            <person name="Xia L.Y."/>
            <person name="Li J."/>
            <person name="Zhao F."/>
            <person name="Cao W.C."/>
        </authorList>
    </citation>
    <scope>NUCLEOTIDE SEQUENCE [LARGE SCALE GENOMIC DNA]</scope>
    <source>
        <strain evidence="1">Iper-2018</strain>
    </source>
</reference>